<organism evidence="2 3">
    <name type="scientific">Thermococcus waiotapuensis</name>
    <dbReference type="NCBI Taxonomy" id="90909"/>
    <lineage>
        <taxon>Archaea</taxon>
        <taxon>Methanobacteriati</taxon>
        <taxon>Methanobacteriota</taxon>
        <taxon>Thermococci</taxon>
        <taxon>Thermococcales</taxon>
        <taxon>Thermococcaceae</taxon>
        <taxon>Thermococcus</taxon>
    </lineage>
</organism>
<sequence length="248" mass="27634">MLMIIFGILINFVPVTSYYLGSYIHIPYKDSIRNGSTLEYLFFMGPFHENTTNSTFNIGVITNITYIGEDKYQLDYEGYKLTGKKTGAYPKLLPEFPFRASGGIVKAYEGHKVVNASNELIQFLMPQKPLPGCLANASIHTFPNKFYGYPEVFMCPSPSIQGMYTFYKNRPVALNLNPLNASSIIEPIMPGSYTGSVSIVSVFLGWGNTVPPQDWTGWVRYGVGLYFPLNVGFIIIGILMLIVASRGV</sequence>
<accession>A0AAE4NX44</accession>
<protein>
    <submittedName>
        <fullName evidence="2">Uncharacterized protein</fullName>
    </submittedName>
</protein>
<comment type="caution">
    <text evidence="2">The sequence shown here is derived from an EMBL/GenBank/DDBJ whole genome shotgun (WGS) entry which is preliminary data.</text>
</comment>
<reference evidence="2 3" key="1">
    <citation type="submission" date="2023-08" db="EMBL/GenBank/DDBJ databases">
        <title>Draft genome sequence of Thermococcus waiotapuensis WT1T, a thermophilic sulphur-dependent archaeon from order Thermococcales.</title>
        <authorList>
            <person name="Manners S.H."/>
            <person name="Carere C.R."/>
            <person name="Dhami M.K."/>
            <person name="Dobson R.C.J."/>
            <person name="Stott M.B."/>
        </authorList>
    </citation>
    <scope>NUCLEOTIDE SEQUENCE [LARGE SCALE GENOMIC DNA]</scope>
    <source>
        <strain evidence="2 3">WT1</strain>
    </source>
</reference>
<feature type="transmembrane region" description="Helical" evidence="1">
    <location>
        <begin position="226"/>
        <end position="244"/>
    </location>
</feature>
<keyword evidence="3" id="KW-1185">Reference proteome</keyword>
<proteinExistence type="predicted"/>
<evidence type="ECO:0000313" key="2">
    <source>
        <dbReference type="EMBL" id="MDV3104824.1"/>
    </source>
</evidence>
<keyword evidence="1" id="KW-0472">Membrane</keyword>
<name>A0AAE4NX44_9EURY</name>
<feature type="transmembrane region" description="Helical" evidence="1">
    <location>
        <begin position="6"/>
        <end position="26"/>
    </location>
</feature>
<keyword evidence="1" id="KW-0812">Transmembrane</keyword>
<dbReference type="Proteomes" id="UP001245683">
    <property type="component" value="Unassembled WGS sequence"/>
</dbReference>
<evidence type="ECO:0000313" key="3">
    <source>
        <dbReference type="Proteomes" id="UP001245683"/>
    </source>
</evidence>
<dbReference type="RefSeq" id="WP_315343496.1">
    <property type="nucleotide sequence ID" value="NZ_JAVDZE010000007.1"/>
</dbReference>
<evidence type="ECO:0000256" key="1">
    <source>
        <dbReference type="SAM" id="Phobius"/>
    </source>
</evidence>
<dbReference type="AlphaFoldDB" id="A0AAE4NX44"/>
<keyword evidence="1" id="KW-1133">Transmembrane helix</keyword>
<dbReference type="EMBL" id="JAVDZE010000007">
    <property type="protein sequence ID" value="MDV3104824.1"/>
    <property type="molecule type" value="Genomic_DNA"/>
</dbReference>
<gene>
    <name evidence="2" type="ORF">RBI02_09810</name>
</gene>